<protein>
    <submittedName>
        <fullName evidence="5">Carbohydrate binding domain-containing protein</fullName>
    </submittedName>
</protein>
<organism evidence="5 6">
    <name type="scientific">Streptacidiphilus monticola</name>
    <dbReference type="NCBI Taxonomy" id="2161674"/>
    <lineage>
        <taxon>Bacteria</taxon>
        <taxon>Bacillati</taxon>
        <taxon>Actinomycetota</taxon>
        <taxon>Actinomycetes</taxon>
        <taxon>Kitasatosporales</taxon>
        <taxon>Streptomycetaceae</taxon>
        <taxon>Streptacidiphilus</taxon>
    </lineage>
</organism>
<evidence type="ECO:0000256" key="1">
    <source>
        <dbReference type="ARBA" id="ARBA00022801"/>
    </source>
</evidence>
<feature type="chain" id="PRO_5046635619" evidence="3">
    <location>
        <begin position="33"/>
        <end position="509"/>
    </location>
</feature>
<comment type="caution">
    <text evidence="5">The sequence shown here is derived from an EMBL/GenBank/DDBJ whole genome shotgun (WGS) entry which is preliminary data.</text>
</comment>
<evidence type="ECO:0000256" key="2">
    <source>
        <dbReference type="SAM" id="MobiDB-lite"/>
    </source>
</evidence>
<evidence type="ECO:0000256" key="3">
    <source>
        <dbReference type="SAM" id="SignalP"/>
    </source>
</evidence>
<dbReference type="RefSeq" id="WP_380589676.1">
    <property type="nucleotide sequence ID" value="NZ_JBHSQJ010000147.1"/>
</dbReference>
<dbReference type="Gene3D" id="2.60.120.260">
    <property type="entry name" value="Galactose-binding domain-like"/>
    <property type="match status" value="1"/>
</dbReference>
<dbReference type="InterPro" id="IPR001223">
    <property type="entry name" value="Glyco_hydro18_cat"/>
</dbReference>
<dbReference type="SUPFAM" id="SSF51445">
    <property type="entry name" value="(Trans)glycosidases"/>
    <property type="match status" value="1"/>
</dbReference>
<reference evidence="6" key="1">
    <citation type="journal article" date="2019" name="Int. J. Syst. Evol. Microbiol.">
        <title>The Global Catalogue of Microorganisms (GCM) 10K type strain sequencing project: providing services to taxonomists for standard genome sequencing and annotation.</title>
        <authorList>
            <consortium name="The Broad Institute Genomics Platform"/>
            <consortium name="The Broad Institute Genome Sequencing Center for Infectious Disease"/>
            <person name="Wu L."/>
            <person name="Ma J."/>
        </authorList>
    </citation>
    <scope>NUCLEOTIDE SEQUENCE [LARGE SCALE GENOMIC DNA]</scope>
    <source>
        <strain evidence="6">JCM 4816</strain>
    </source>
</reference>
<feature type="domain" description="GH18" evidence="4">
    <location>
        <begin position="213"/>
        <end position="509"/>
    </location>
</feature>
<dbReference type="PANTHER" id="PTHR42976:SF1">
    <property type="entry name" value="GH18 DOMAIN-CONTAINING PROTEIN-RELATED"/>
    <property type="match status" value="1"/>
</dbReference>
<feature type="signal peptide" evidence="3">
    <location>
        <begin position="1"/>
        <end position="32"/>
    </location>
</feature>
<dbReference type="Pfam" id="PF02018">
    <property type="entry name" value="CBM_4_9"/>
    <property type="match status" value="1"/>
</dbReference>
<proteinExistence type="predicted"/>
<evidence type="ECO:0000313" key="6">
    <source>
        <dbReference type="Proteomes" id="UP001596174"/>
    </source>
</evidence>
<sequence length="509" mass="52009">MSTKPTRTLAAACAVAALGLGGLVALDGPASAGTAQLLANPGFESGSLSGWTCSTADKAVTSPVADGGYALSGTPAGTDYAQCSQTVAVLPNSSYTLSGKVYGNYVYLGDTGTGTSDTSTWASPGSSWQTLSTSFTTGASTTSVTVWVHGWYGQPAFGADTLSLTGPAPGGSSASPSASASASTSVSASASASASASPSGSGTATPPPADTGFRHPVYFMPLENSPQAVSDIVSGSGENEFLLAFVLDSGNCTPAWGGSTGSPVSSDTAVLSDVNAIRAAGGDVSVSFGGYNGTELGATCGGSSALAAAYQKVIDKYRLTRIDLDWEGDDLDANMAVRWQAIKQLESANPSLKVTLTIPATTVGLPDTGKDEIRQAIANGARIDRVNLMDFDFGLTSGTQTAAAESVAMQTAAQLQSLYGWDSATAWAHLGVQLMNGHTDQPSELYTQSTFTDLLGFVQANHAAQFSYWDVNRDRACDPSTVHYWADGACSSVTQNPYDFTKILVKYAG</sequence>
<dbReference type="Gene3D" id="3.20.20.80">
    <property type="entry name" value="Glycosidases"/>
    <property type="match status" value="1"/>
</dbReference>
<dbReference type="PANTHER" id="PTHR42976">
    <property type="entry name" value="BIFUNCTIONAL CHITINASE/LYSOZYME-RELATED"/>
    <property type="match status" value="1"/>
</dbReference>
<feature type="compositionally biased region" description="Low complexity" evidence="2">
    <location>
        <begin position="192"/>
        <end position="204"/>
    </location>
</feature>
<gene>
    <name evidence="5" type="ORF">ACFP3V_28725</name>
</gene>
<feature type="region of interest" description="Disordered" evidence="2">
    <location>
        <begin position="192"/>
        <end position="217"/>
    </location>
</feature>
<keyword evidence="3" id="KW-0732">Signal</keyword>
<dbReference type="InterPro" id="IPR003305">
    <property type="entry name" value="CenC_carb-bd"/>
</dbReference>
<dbReference type="CDD" id="cd06543">
    <property type="entry name" value="GH18_PF-ChiA-like"/>
    <property type="match status" value="1"/>
</dbReference>
<dbReference type="PROSITE" id="PS51910">
    <property type="entry name" value="GH18_2"/>
    <property type="match status" value="1"/>
</dbReference>
<dbReference type="Proteomes" id="UP001596174">
    <property type="component" value="Unassembled WGS sequence"/>
</dbReference>
<accession>A0ABW1GAB4</accession>
<name>A0ABW1GAB4_9ACTN</name>
<dbReference type="EMBL" id="JBHSQJ010000147">
    <property type="protein sequence ID" value="MFC5911178.1"/>
    <property type="molecule type" value="Genomic_DNA"/>
</dbReference>
<evidence type="ECO:0000313" key="5">
    <source>
        <dbReference type="EMBL" id="MFC5911178.1"/>
    </source>
</evidence>
<keyword evidence="1" id="KW-0378">Hydrolase</keyword>
<evidence type="ECO:0000259" key="4">
    <source>
        <dbReference type="PROSITE" id="PS51910"/>
    </source>
</evidence>
<keyword evidence="6" id="KW-1185">Reference proteome</keyword>
<dbReference type="InterPro" id="IPR017853">
    <property type="entry name" value="GH"/>
</dbReference>
<dbReference type="InterPro" id="IPR052750">
    <property type="entry name" value="GH18_Chitinase"/>
</dbReference>